<dbReference type="EMBL" id="CM010725">
    <property type="protein sequence ID" value="RZC82893.1"/>
    <property type="molecule type" value="Genomic_DNA"/>
</dbReference>
<name>A0A4Y7LBP8_PAPSO</name>
<sequence>MRMENGSLTTLMLPSGLITSYKARMWHGGTVELLHTNVADGDDGSAVIQGGVSLGLMLGSEDGMNKWSPRTWVLHDVELMSSDSEKTVEIKYTVTLHPDNLTSEIAVTNSTSSSIQLIGSFLSHLTVSSPDAAYAIGLEGSNYLNKPPLETNFSIIPPDFKDKLTGQGQSWVKTVFPGLLPNWVEKADEEIELVEDDNYAQLTDKMSRIYTYAPTRFSFNDRGRRNSVGIGRDGFEELYIFSPGSTKDFYGKYSFVCTGPSAMLKPINISPEDIWRGGQFIYNPNM</sequence>
<organism evidence="1 2">
    <name type="scientific">Papaver somniferum</name>
    <name type="common">Opium poppy</name>
    <dbReference type="NCBI Taxonomy" id="3469"/>
    <lineage>
        <taxon>Eukaryota</taxon>
        <taxon>Viridiplantae</taxon>
        <taxon>Streptophyta</taxon>
        <taxon>Embryophyta</taxon>
        <taxon>Tracheophyta</taxon>
        <taxon>Spermatophyta</taxon>
        <taxon>Magnoliopsida</taxon>
        <taxon>Ranunculales</taxon>
        <taxon>Papaveraceae</taxon>
        <taxon>Papaveroideae</taxon>
        <taxon>Papaver</taxon>
    </lineage>
</organism>
<reference evidence="1 2" key="1">
    <citation type="journal article" date="2018" name="Science">
        <title>The opium poppy genome and morphinan production.</title>
        <authorList>
            <person name="Guo L."/>
            <person name="Winzer T."/>
            <person name="Yang X."/>
            <person name="Li Y."/>
            <person name="Ning Z."/>
            <person name="He Z."/>
            <person name="Teodor R."/>
            <person name="Lu Y."/>
            <person name="Bowser T.A."/>
            <person name="Graham I.A."/>
            <person name="Ye K."/>
        </authorList>
    </citation>
    <scope>NUCLEOTIDE SEQUENCE [LARGE SCALE GENOMIC DNA]</scope>
    <source>
        <strain evidence="2">cv. HN1</strain>
        <tissue evidence="1">Leaves</tissue>
    </source>
</reference>
<dbReference type="SUPFAM" id="SSF74650">
    <property type="entry name" value="Galactose mutarotase-like"/>
    <property type="match status" value="1"/>
</dbReference>
<dbReference type="GO" id="GO:0009773">
    <property type="term" value="P:photosynthetic electron transport in photosystem I"/>
    <property type="evidence" value="ECO:0007669"/>
    <property type="project" value="EnsemblPlants"/>
</dbReference>
<dbReference type="AlphaFoldDB" id="A0A4Y7LBP8"/>
<evidence type="ECO:0000313" key="1">
    <source>
        <dbReference type="EMBL" id="RZC82893.1"/>
    </source>
</evidence>
<dbReference type="InterPro" id="IPR014718">
    <property type="entry name" value="GH-type_carb-bd"/>
</dbReference>
<proteinExistence type="predicted"/>
<accession>A0A4Y7LBP8</accession>
<dbReference type="InterPro" id="IPR011013">
    <property type="entry name" value="Gal_mutarotase_sf_dom"/>
</dbReference>
<keyword evidence="2" id="KW-1185">Reference proteome</keyword>
<dbReference type="GO" id="GO:0009507">
    <property type="term" value="C:chloroplast"/>
    <property type="evidence" value="ECO:0007669"/>
    <property type="project" value="EnsemblPlants"/>
</dbReference>
<dbReference type="GO" id="GO:0016020">
    <property type="term" value="C:membrane"/>
    <property type="evidence" value="ECO:0007669"/>
    <property type="project" value="EnsemblPlants"/>
</dbReference>
<gene>
    <name evidence="1" type="ORF">C5167_045679</name>
</gene>
<dbReference type="Gramene" id="RZC82893">
    <property type="protein sequence ID" value="RZC82893"/>
    <property type="gene ID" value="C5167_045679"/>
</dbReference>
<dbReference type="Proteomes" id="UP000316621">
    <property type="component" value="Chromosome 11"/>
</dbReference>
<dbReference type="GO" id="GO:0030246">
    <property type="term" value="F:carbohydrate binding"/>
    <property type="evidence" value="ECO:0007669"/>
    <property type="project" value="InterPro"/>
</dbReference>
<dbReference type="Gene3D" id="2.70.98.10">
    <property type="match status" value="1"/>
</dbReference>
<dbReference type="GO" id="GO:0047938">
    <property type="term" value="F:glucose-6-phosphate 1-epimerase activity"/>
    <property type="evidence" value="ECO:0007669"/>
    <property type="project" value="TreeGrafter"/>
</dbReference>
<dbReference type="PANTHER" id="PTHR11122">
    <property type="entry name" value="APOSPORY-ASSOCIATED PROTEIN C-RELATED"/>
    <property type="match status" value="1"/>
</dbReference>
<protein>
    <submittedName>
        <fullName evidence="1">Uncharacterized protein</fullName>
    </submittedName>
</protein>
<dbReference type="PANTHER" id="PTHR11122:SF15">
    <property type="entry name" value="PROTEIN NDH-DEPENDENT CYCLIC ELECTRON FLOW 5"/>
    <property type="match status" value="1"/>
</dbReference>
<dbReference type="GO" id="GO:0010628">
    <property type="term" value="P:positive regulation of gene expression"/>
    <property type="evidence" value="ECO:0007669"/>
    <property type="project" value="EnsemblPlants"/>
</dbReference>
<dbReference type="GO" id="GO:0005975">
    <property type="term" value="P:carbohydrate metabolic process"/>
    <property type="evidence" value="ECO:0007669"/>
    <property type="project" value="InterPro"/>
</dbReference>
<evidence type="ECO:0000313" key="2">
    <source>
        <dbReference type="Proteomes" id="UP000316621"/>
    </source>
</evidence>
<dbReference type="OMA" id="STHECYS"/>
<dbReference type="STRING" id="3469.A0A4Y7LBP8"/>